<feature type="binding site" evidence="5">
    <location>
        <position position="210"/>
    </location>
    <ligand>
        <name>CoA</name>
        <dbReference type="ChEBI" id="CHEBI:57287"/>
    </ligand>
</feature>
<accession>A0A2A9PMC2</accession>
<dbReference type="Pfam" id="PF01154">
    <property type="entry name" value="HMG_CoA_synt_N"/>
    <property type="match status" value="1"/>
</dbReference>
<feature type="binding site" evidence="5">
    <location>
        <position position="258"/>
    </location>
    <ligand>
        <name>CoA</name>
        <dbReference type="ChEBI" id="CHEBI:57287"/>
    </ligand>
</feature>
<dbReference type="PANTHER" id="PTHR43323:SF2">
    <property type="entry name" value="HYDROXYMETHYLGLUTARYL-COA SYNTHASE"/>
    <property type="match status" value="1"/>
</dbReference>
<dbReference type="InterPro" id="IPR013528">
    <property type="entry name" value="HMG_CoA_synth_N"/>
</dbReference>
<evidence type="ECO:0000256" key="2">
    <source>
        <dbReference type="ARBA" id="ARBA00022679"/>
    </source>
</evidence>
<feature type="active site" description="Acyl-thioester intermediate" evidence="4">
    <location>
        <position position="118"/>
    </location>
</feature>
<evidence type="ECO:0000256" key="4">
    <source>
        <dbReference type="PIRSR" id="PIRSR610122-1"/>
    </source>
</evidence>
<feature type="binding site" evidence="5">
    <location>
        <position position="156"/>
    </location>
    <ligand>
        <name>CoA</name>
        <dbReference type="ChEBI" id="CHEBI:57287"/>
    </ligand>
</feature>
<feature type="active site" description="Proton donor/acceptor" evidence="4">
    <location>
        <position position="253"/>
    </location>
</feature>
<dbReference type="Gene3D" id="3.40.47.10">
    <property type="match status" value="1"/>
</dbReference>
<dbReference type="GO" id="GO:0010142">
    <property type="term" value="P:farnesyl diphosphate biosynthetic process, mevalonate pathway"/>
    <property type="evidence" value="ECO:0007669"/>
    <property type="project" value="InterPro"/>
</dbReference>
<evidence type="ECO:0000256" key="5">
    <source>
        <dbReference type="PIRSR" id="PIRSR610122-2"/>
    </source>
</evidence>
<dbReference type="OrthoDB" id="1269963at2759"/>
<dbReference type="AlphaFoldDB" id="A0A2A9PMC2"/>
<reference evidence="9 10" key="2">
    <citation type="journal article" date="2017" name="Sci. Rep.">
        <title>Ant-infecting Ophiocordyceps genomes reveal a high diversity of potential behavioral manipulation genes and a possible major role for enterotoxins.</title>
        <authorList>
            <person name="de Bekker C."/>
            <person name="Ohm R.A."/>
            <person name="Evans H.C."/>
            <person name="Brachmann A."/>
            <person name="Hughes D.P."/>
        </authorList>
    </citation>
    <scope>NUCLEOTIDE SEQUENCE [LARGE SCALE GENOMIC DNA]</scope>
    <source>
        <strain evidence="9 10">SC16a</strain>
    </source>
</reference>
<evidence type="ECO:0000256" key="1">
    <source>
        <dbReference type="ARBA" id="ARBA00007061"/>
    </source>
</evidence>
<dbReference type="CDD" id="cd00827">
    <property type="entry name" value="init_cond_enzymes"/>
    <property type="match status" value="1"/>
</dbReference>
<dbReference type="GO" id="GO:0006696">
    <property type="term" value="P:ergosterol biosynthetic process"/>
    <property type="evidence" value="ECO:0007669"/>
    <property type="project" value="TreeGrafter"/>
</dbReference>
<feature type="domain" description="Hydroxymethylglutaryl-coenzyme A synthase C-terminal" evidence="8">
    <location>
        <begin position="176"/>
        <end position="449"/>
    </location>
</feature>
<dbReference type="EC" id="2.3.3.10" evidence="6"/>
<name>A0A2A9PMC2_OPHUN</name>
<dbReference type="GO" id="GO:0006084">
    <property type="term" value="P:acetyl-CoA metabolic process"/>
    <property type="evidence" value="ECO:0007669"/>
    <property type="project" value="InterPro"/>
</dbReference>
<comment type="function">
    <text evidence="6">Catalyzes the condensation of acetyl-CoA with acetoacetyl-CoA to form HMG-CoA.</text>
</comment>
<evidence type="ECO:0000256" key="3">
    <source>
        <dbReference type="ARBA" id="ARBA00023098"/>
    </source>
</evidence>
<comment type="similarity">
    <text evidence="1 6">Belongs to the thiolase-like superfamily. HMG-CoA synthase family.</text>
</comment>
<feature type="binding site" evidence="5">
    <location>
        <position position="262"/>
    </location>
    <ligand>
        <name>CoA</name>
        <dbReference type="ChEBI" id="CHEBI:57287"/>
    </ligand>
</feature>
<dbReference type="STRING" id="268505.A0A2A9PMC2"/>
<evidence type="ECO:0000259" key="7">
    <source>
        <dbReference type="Pfam" id="PF01154"/>
    </source>
</evidence>
<feature type="active site" description="Proton donor/acceptor" evidence="4">
    <location>
        <position position="86"/>
    </location>
</feature>
<evidence type="ECO:0000313" key="9">
    <source>
        <dbReference type="EMBL" id="PFH62201.1"/>
    </source>
</evidence>
<evidence type="ECO:0000256" key="6">
    <source>
        <dbReference type="RuleBase" id="RU364071"/>
    </source>
</evidence>
<dbReference type="Pfam" id="PF08540">
    <property type="entry name" value="HMG_CoA_synt_C"/>
    <property type="match status" value="1"/>
</dbReference>
<evidence type="ECO:0000259" key="8">
    <source>
        <dbReference type="Pfam" id="PF08540"/>
    </source>
</evidence>
<keyword evidence="2 6" id="KW-0808">Transferase</keyword>
<reference evidence="9 10" key="1">
    <citation type="journal article" date="2015" name="BMC Genomics">
        <title>Gene expression during zombie ant biting behavior reflects the complexity underlying fungal parasitic behavioral manipulation.</title>
        <authorList>
            <person name="de Bekker C."/>
            <person name="Ohm R.A."/>
            <person name="Loreto R.G."/>
            <person name="Sebastian A."/>
            <person name="Albert I."/>
            <person name="Merrow M."/>
            <person name="Brachmann A."/>
            <person name="Hughes D.P."/>
        </authorList>
    </citation>
    <scope>NUCLEOTIDE SEQUENCE [LARGE SCALE GENOMIC DNA]</scope>
    <source>
        <strain evidence="9 10">SC16a</strain>
    </source>
</reference>
<proteinExistence type="inferred from homology"/>
<evidence type="ECO:0000313" key="10">
    <source>
        <dbReference type="Proteomes" id="UP000037136"/>
    </source>
</evidence>
<dbReference type="PANTHER" id="PTHR43323">
    <property type="entry name" value="3-HYDROXY-3-METHYLGLUTARYL COENZYME A SYNTHASE"/>
    <property type="match status" value="1"/>
</dbReference>
<protein>
    <recommendedName>
        <fullName evidence="6">Hydroxymethylglutaryl-CoA synthase</fullName>
        <shortName evidence="6">HMG-CoA synthase</shortName>
        <ecNumber evidence="6">2.3.3.10</ecNumber>
    </recommendedName>
    <alternativeName>
        <fullName evidence="6">3-hydroxy-3-methylglutaryl coenzyme A synthase</fullName>
    </alternativeName>
</protein>
<dbReference type="InterPro" id="IPR013746">
    <property type="entry name" value="HMG_CoA_synt_C_dom"/>
</dbReference>
<dbReference type="SUPFAM" id="SSF53901">
    <property type="entry name" value="Thiolase-like"/>
    <property type="match status" value="2"/>
</dbReference>
<dbReference type="FunFam" id="3.40.47.10:FF:000008">
    <property type="entry name" value="3-hydroxy-3-methylglutaryl coenzyme A synthase"/>
    <property type="match status" value="1"/>
</dbReference>
<feature type="domain" description="Hydroxymethylglutaryl-coenzyme A synthase N-terminal" evidence="7">
    <location>
        <begin position="4"/>
        <end position="175"/>
    </location>
</feature>
<sequence>MTPRPVDIGIKAIEIYFPSQYVCQSELETFFGASPGKYTIGLGQSNMSFCDDREDVYSFALTVTSNLLRKYVIDIHSIGRLEVGTETSLDKSKSVKTVLMQLFGDNTSIEGADTMNACYGGTNALLNSLNWIESSAWDGRDAIVVASDIAVYPCGNARPAGGAGAIALLVGPDAPIAAEAGLRGAFMQHVYDFYKPDPTMEYGLLDAHYSVTCYIRALDASYQNYCEREARIYAAEECHSRLGIDRFDYMVFHAPTCKVVQKSYARLLYHDYLANPAANIFSDVSPQIQSISYEDSLTDKLVEKTFMALSKERFQSRVQPSLEVATQCGNMYCASVWAGLASLTSVVDSDLLDCKRVGLFSYGSGLTSTFMSFRIKKSVVEISRTLNLTSRLAGRLSASPEVYEDTCLLREKAYSQRSFRPAGDTARLTAGTYYLDQINSSFKREYRIKS</sequence>
<dbReference type="InterPro" id="IPR010122">
    <property type="entry name" value="HMG_CoA_synthase_euk"/>
</dbReference>
<keyword evidence="10" id="KW-1185">Reference proteome</keyword>
<dbReference type="NCBIfam" id="TIGR01833">
    <property type="entry name" value="HMG-CoA-S_euk"/>
    <property type="match status" value="1"/>
</dbReference>
<organism evidence="9 10">
    <name type="scientific">Ophiocordyceps unilateralis</name>
    <name type="common">Zombie-ant fungus</name>
    <name type="synonym">Torrubia unilateralis</name>
    <dbReference type="NCBI Taxonomy" id="268505"/>
    <lineage>
        <taxon>Eukaryota</taxon>
        <taxon>Fungi</taxon>
        <taxon>Dikarya</taxon>
        <taxon>Ascomycota</taxon>
        <taxon>Pezizomycotina</taxon>
        <taxon>Sordariomycetes</taxon>
        <taxon>Hypocreomycetidae</taxon>
        <taxon>Hypocreales</taxon>
        <taxon>Ophiocordycipitaceae</taxon>
        <taxon>Ophiocordyceps</taxon>
    </lineage>
</organism>
<comment type="caution">
    <text evidence="9">The sequence shown here is derived from an EMBL/GenBank/DDBJ whole genome shotgun (WGS) entry which is preliminary data.</text>
</comment>
<comment type="catalytic activity">
    <reaction evidence="6">
        <text>acetoacetyl-CoA + acetyl-CoA + H2O = (3S)-3-hydroxy-3-methylglutaryl-CoA + CoA + H(+)</text>
        <dbReference type="Rhea" id="RHEA:10188"/>
        <dbReference type="ChEBI" id="CHEBI:15377"/>
        <dbReference type="ChEBI" id="CHEBI:15378"/>
        <dbReference type="ChEBI" id="CHEBI:43074"/>
        <dbReference type="ChEBI" id="CHEBI:57286"/>
        <dbReference type="ChEBI" id="CHEBI:57287"/>
        <dbReference type="ChEBI" id="CHEBI:57288"/>
        <dbReference type="EC" id="2.3.3.10"/>
    </reaction>
</comment>
<dbReference type="GO" id="GO:0004421">
    <property type="term" value="F:hydroxymethylglutaryl-CoA synthase activity"/>
    <property type="evidence" value="ECO:0007669"/>
    <property type="project" value="UniProtKB-EC"/>
</dbReference>
<gene>
    <name evidence="9" type="ORF">XA68_14608</name>
</gene>
<dbReference type="EMBL" id="LAZP02000037">
    <property type="protein sequence ID" value="PFH62201.1"/>
    <property type="molecule type" value="Genomic_DNA"/>
</dbReference>
<keyword evidence="3" id="KW-0443">Lipid metabolism</keyword>
<dbReference type="InterPro" id="IPR016039">
    <property type="entry name" value="Thiolase-like"/>
</dbReference>
<dbReference type="Proteomes" id="UP000037136">
    <property type="component" value="Unassembled WGS sequence"/>
</dbReference>